<sequence length="492" mass="55265">MATLQFKLCSARNFHTAARNMRYLKYRLSLRRYFPATLLESFRIMQAHTDTIIIGQSAVEAILGSSENNVLELSVSMAHARGVSSFILAADGEYLPRNIRPGTSLERSLLEDLSRRHSEDIQPCPPVTDSSFIFNVLRFKTPLETFIEVTIVDEHPLQSVFHMRYSHHMAFVSSSHTVMLYPRSTLLDRVTLDFTTPCFQGSKMRVSCFANASFTVNPALTAADALDHTKDSSVYLRYVGDRKSWCEALPPLRAGEGDSMVANDTLPTNHSWQAMYSASTPPVLAFRLFYFEDLMESYFLAPPVYDFVNTVIQAPLNHPSFALREQPLRLTQMFASVVERAFAIFDDDEARFSILLIQLLQGLVHAKRRFPFAVQPSAAIASSLHNIFLNLPSLWGGTAKVNFLLLCRGLAYRHFWTQATVTFSVSQSSRAVGKPVVHTHLAINMANGDILSGLNYIKVSDIADGKKAGLFFDIDPSSPCWKLLRHDRPDVL</sequence>
<evidence type="ECO:0000313" key="2">
    <source>
        <dbReference type="Proteomes" id="UP001383192"/>
    </source>
</evidence>
<organism evidence="1 2">
    <name type="scientific">Paramarasmius palmivorus</name>
    <dbReference type="NCBI Taxonomy" id="297713"/>
    <lineage>
        <taxon>Eukaryota</taxon>
        <taxon>Fungi</taxon>
        <taxon>Dikarya</taxon>
        <taxon>Basidiomycota</taxon>
        <taxon>Agaricomycotina</taxon>
        <taxon>Agaricomycetes</taxon>
        <taxon>Agaricomycetidae</taxon>
        <taxon>Agaricales</taxon>
        <taxon>Marasmiineae</taxon>
        <taxon>Marasmiaceae</taxon>
        <taxon>Paramarasmius</taxon>
    </lineage>
</organism>
<proteinExistence type="predicted"/>
<protein>
    <submittedName>
        <fullName evidence="1">Uncharacterized protein</fullName>
    </submittedName>
</protein>
<dbReference type="AlphaFoldDB" id="A0AAW0BZ93"/>
<dbReference type="Proteomes" id="UP001383192">
    <property type="component" value="Unassembled WGS sequence"/>
</dbReference>
<dbReference type="EMBL" id="JAYKXP010000067">
    <property type="protein sequence ID" value="KAK7032212.1"/>
    <property type="molecule type" value="Genomic_DNA"/>
</dbReference>
<comment type="caution">
    <text evidence="1">The sequence shown here is derived from an EMBL/GenBank/DDBJ whole genome shotgun (WGS) entry which is preliminary data.</text>
</comment>
<reference evidence="1 2" key="1">
    <citation type="submission" date="2024-01" db="EMBL/GenBank/DDBJ databases">
        <title>A draft genome for a cacao thread blight-causing isolate of Paramarasmius palmivorus.</title>
        <authorList>
            <person name="Baruah I.K."/>
            <person name="Bukari Y."/>
            <person name="Amoako-Attah I."/>
            <person name="Meinhardt L.W."/>
            <person name="Bailey B.A."/>
            <person name="Cohen S.P."/>
        </authorList>
    </citation>
    <scope>NUCLEOTIDE SEQUENCE [LARGE SCALE GENOMIC DNA]</scope>
    <source>
        <strain evidence="1 2">GH-12</strain>
    </source>
</reference>
<name>A0AAW0BZ93_9AGAR</name>
<accession>A0AAW0BZ93</accession>
<evidence type="ECO:0000313" key="1">
    <source>
        <dbReference type="EMBL" id="KAK7032212.1"/>
    </source>
</evidence>
<gene>
    <name evidence="1" type="ORF">VNI00_013386</name>
</gene>
<keyword evidence="2" id="KW-1185">Reference proteome</keyword>